<dbReference type="InterPro" id="IPR029052">
    <property type="entry name" value="Metallo-depent_PP-like"/>
</dbReference>
<name>A0A328VMN0_9CHLR</name>
<dbReference type="SUPFAM" id="SSF56300">
    <property type="entry name" value="Metallo-dependent phosphatases"/>
    <property type="match status" value="1"/>
</dbReference>
<evidence type="ECO:0000313" key="3">
    <source>
        <dbReference type="EMBL" id="RAQ98111.1"/>
    </source>
</evidence>
<dbReference type="Gene3D" id="3.60.21.10">
    <property type="match status" value="1"/>
</dbReference>
<evidence type="ECO:0000313" key="4">
    <source>
        <dbReference type="Proteomes" id="UP000248706"/>
    </source>
</evidence>
<dbReference type="RefSeq" id="WP_112433102.1">
    <property type="nucleotide sequence ID" value="NZ_MCIF01000002.1"/>
</dbReference>
<evidence type="ECO:0000256" key="1">
    <source>
        <dbReference type="ARBA" id="ARBA00008950"/>
    </source>
</evidence>
<dbReference type="PANTHER" id="PTHR42850">
    <property type="entry name" value="METALLOPHOSPHOESTERASE"/>
    <property type="match status" value="1"/>
</dbReference>
<dbReference type="Pfam" id="PF12850">
    <property type="entry name" value="Metallophos_2"/>
    <property type="match status" value="1"/>
</dbReference>
<organism evidence="3 4">
    <name type="scientific">Thermogemmatispora tikiterensis</name>
    <dbReference type="NCBI Taxonomy" id="1825093"/>
    <lineage>
        <taxon>Bacteria</taxon>
        <taxon>Bacillati</taxon>
        <taxon>Chloroflexota</taxon>
        <taxon>Ktedonobacteria</taxon>
        <taxon>Thermogemmatisporales</taxon>
        <taxon>Thermogemmatisporaceae</taxon>
        <taxon>Thermogemmatispora</taxon>
    </lineage>
</organism>
<proteinExistence type="inferred from homology"/>
<gene>
    <name evidence="3" type="ORF">A4R35_21400</name>
</gene>
<dbReference type="PIRSF" id="PIRSF000883">
    <property type="entry name" value="Pesterase_MJ0912"/>
    <property type="match status" value="1"/>
</dbReference>
<dbReference type="GO" id="GO:0005737">
    <property type="term" value="C:cytoplasm"/>
    <property type="evidence" value="ECO:0007669"/>
    <property type="project" value="TreeGrafter"/>
</dbReference>
<accession>A0A328VMN0</accession>
<sequence>MRIAILSDIHGNPIALDAVLADVQRQGPIDEYWILGDLVAIGYDPVTVLERVTKLPRVRFTRGNTDRYVVSDELPISIEQIQAQSRLELLPQLLSTVKSFAWTKGYLTATGWLDWLGRLPLEQRLTLPDGTRLLGVHAAPGTDDGPGIHPRLSEAELEALVKDCNADLICVGHTHIPLDRTVSGIRVVNLGSVSNPVTPELVASYAIVKANNSGYQLQLRRVPYDREAVMEAIRRARHPASDYLQGFMRGEFVARQG</sequence>
<feature type="domain" description="Calcineurin-like phosphoesterase" evidence="2">
    <location>
        <begin position="1"/>
        <end position="212"/>
    </location>
</feature>
<dbReference type="InterPro" id="IPR011152">
    <property type="entry name" value="Pesterase_MJ0912"/>
</dbReference>
<dbReference type="GO" id="GO:0016791">
    <property type="term" value="F:phosphatase activity"/>
    <property type="evidence" value="ECO:0007669"/>
    <property type="project" value="TreeGrafter"/>
</dbReference>
<dbReference type="EMBL" id="MCIF01000002">
    <property type="protein sequence ID" value="RAQ98111.1"/>
    <property type="molecule type" value="Genomic_DNA"/>
</dbReference>
<dbReference type="InterPro" id="IPR024654">
    <property type="entry name" value="Calcineurin-like_PHP_lpxH"/>
</dbReference>
<comment type="caution">
    <text evidence="3">The sequence shown here is derived from an EMBL/GenBank/DDBJ whole genome shotgun (WGS) entry which is preliminary data.</text>
</comment>
<reference evidence="3 4" key="1">
    <citation type="submission" date="2016-08" db="EMBL/GenBank/DDBJ databases">
        <title>Analysis of Carbohydrate Active Enzymes in Thermogemmatispora T81 Reveals Carbohydrate Degradation Ability.</title>
        <authorList>
            <person name="Tomazini A."/>
            <person name="Lal S."/>
            <person name="Stott M."/>
            <person name="Henrissat B."/>
            <person name="Polikarpov I."/>
            <person name="Sparling R."/>
            <person name="Levin D.B."/>
        </authorList>
    </citation>
    <scope>NUCLEOTIDE SEQUENCE [LARGE SCALE GENOMIC DNA]</scope>
    <source>
        <strain evidence="3 4">T81</strain>
    </source>
</reference>
<dbReference type="PANTHER" id="PTHR42850:SF2">
    <property type="entry name" value="BLL5683 PROTEIN"/>
    <property type="match status" value="1"/>
</dbReference>
<dbReference type="OrthoDB" id="9813918at2"/>
<keyword evidence="4" id="KW-1185">Reference proteome</keyword>
<dbReference type="AlphaFoldDB" id="A0A328VMN0"/>
<protein>
    <recommendedName>
        <fullName evidence="2">Calcineurin-like phosphoesterase domain-containing protein</fullName>
    </recommendedName>
</protein>
<dbReference type="InterPro" id="IPR050126">
    <property type="entry name" value="Ap4A_hydrolase"/>
</dbReference>
<comment type="similarity">
    <text evidence="1">Belongs to the metallophosphoesterase superfamily. YfcE family.</text>
</comment>
<evidence type="ECO:0000259" key="2">
    <source>
        <dbReference type="Pfam" id="PF12850"/>
    </source>
</evidence>
<dbReference type="Proteomes" id="UP000248706">
    <property type="component" value="Unassembled WGS sequence"/>
</dbReference>